<dbReference type="InterPro" id="IPR018551">
    <property type="entry name" value="DUF2007"/>
</dbReference>
<dbReference type="InterPro" id="IPR011322">
    <property type="entry name" value="N-reg_PII-like_a/b"/>
</dbReference>
<name>A0A009QDX0_ACIBA</name>
<dbReference type="EMBL" id="JEXD01000044">
    <property type="protein sequence ID" value="EXC05121.1"/>
    <property type="molecule type" value="Genomic_DNA"/>
</dbReference>
<evidence type="ECO:0000259" key="1">
    <source>
        <dbReference type="Pfam" id="PF09413"/>
    </source>
</evidence>
<reference evidence="2 3" key="1">
    <citation type="submission" date="2014-02" db="EMBL/GenBank/DDBJ databases">
        <title>Comparative genomics and transcriptomics to identify genetic mechanisms underlying the emergence of carbapenem resistant Acinetobacter baumannii (CRAb).</title>
        <authorList>
            <person name="Harris A.D."/>
            <person name="Johnson K.J."/>
            <person name="George J."/>
            <person name="Shefchek K."/>
            <person name="Daugherty S.C."/>
            <person name="Parankush S."/>
            <person name="Sadzewicz L."/>
            <person name="Tallon L."/>
            <person name="Sengamalay N."/>
            <person name="Hazen T.H."/>
            <person name="Rasko D.A."/>
        </authorList>
    </citation>
    <scope>NUCLEOTIDE SEQUENCE [LARGE SCALE GENOMIC DNA]</scope>
    <source>
        <strain evidence="2 3">625974</strain>
    </source>
</reference>
<dbReference type="RefSeq" id="WP_032059952.1">
    <property type="nucleotide sequence ID" value="NZ_JEXD01000044.1"/>
</dbReference>
<sequence>MQWIVVKTFSFPYEAQIAKTQLEAFGIPAYIENEHTINMDWFYSNALGGVRLLVPENYVDEAKSFLEEDFSDELEQKFGENKECCPECGSLDIEVNTKGKKSAFLVFMFFSLPLFSFKNGNRCKRCGHFWN</sequence>
<dbReference type="SUPFAM" id="SSF54913">
    <property type="entry name" value="GlnB-like"/>
    <property type="match status" value="1"/>
</dbReference>
<accession>A0A009QDX0</accession>
<comment type="caution">
    <text evidence="2">The sequence shown here is derived from an EMBL/GenBank/DDBJ whole genome shotgun (WGS) entry which is preliminary data.</text>
</comment>
<dbReference type="PATRIC" id="fig|1310607.3.peg.3332"/>
<evidence type="ECO:0000313" key="3">
    <source>
        <dbReference type="Proteomes" id="UP000021108"/>
    </source>
</evidence>
<organism evidence="2 3">
    <name type="scientific">Acinetobacter baumannii 625974</name>
    <dbReference type="NCBI Taxonomy" id="1310607"/>
    <lineage>
        <taxon>Bacteria</taxon>
        <taxon>Pseudomonadati</taxon>
        <taxon>Pseudomonadota</taxon>
        <taxon>Gammaproteobacteria</taxon>
        <taxon>Moraxellales</taxon>
        <taxon>Moraxellaceae</taxon>
        <taxon>Acinetobacter</taxon>
        <taxon>Acinetobacter calcoaceticus/baumannii complex</taxon>
    </lineage>
</organism>
<dbReference type="Pfam" id="PF09413">
    <property type="entry name" value="DUF2007"/>
    <property type="match status" value="1"/>
</dbReference>
<evidence type="ECO:0000313" key="2">
    <source>
        <dbReference type="EMBL" id="EXC05121.1"/>
    </source>
</evidence>
<gene>
    <name evidence="2" type="ORF">J506_3448</name>
</gene>
<dbReference type="Gene3D" id="3.30.70.790">
    <property type="entry name" value="UreE, C-terminal domain"/>
    <property type="match status" value="1"/>
</dbReference>
<proteinExistence type="predicted"/>
<dbReference type="AlphaFoldDB" id="A0A009QDX0"/>
<dbReference type="Proteomes" id="UP000021108">
    <property type="component" value="Unassembled WGS sequence"/>
</dbReference>
<feature type="domain" description="DUF2007" evidence="1">
    <location>
        <begin position="9"/>
        <end position="68"/>
    </location>
</feature>
<protein>
    <recommendedName>
        <fullName evidence="1">DUF2007 domain-containing protein</fullName>
    </recommendedName>
</protein>